<keyword evidence="1" id="KW-0808">Transferase</keyword>
<keyword evidence="7" id="KW-1185">Reference proteome</keyword>
<dbReference type="Gene3D" id="3.30.200.20">
    <property type="entry name" value="Phosphorylase Kinase, domain 1"/>
    <property type="match status" value="1"/>
</dbReference>
<sequence>MSQKESEGSREDDLIRHNLSQIYREVKHLDDAVVESLSPSFVQLSKRQQRYSEKKLIGEGALKRVYSAWDYHTQRTVAYAELKAERGLEFYDLFVHEAWLVSSLSHPNIIKVHDAGVASDGRPYFTMDLKSGESLSDRIQASNDNDLADLLESFNKICDAIAYAHSKGILHLDLKPTNIQCSEYGEVLVCDWGLGVQDETAFLDSDTATHEEEIELNLTGGIQGSPGYMAPEQYIPTALKTEASDVFALGCILHCILCGEPPPSPDSTDGPLSYSFANENLSLSKRYPNRRIPPSLEAVVLKATQLQTSERYATVLDLKRDIQKYQRGFATIAEQPGFFREAKLFVARNRLPSAIVVVALILISTLSVLFVQHLNREQLATSEERARADQLLSEVNVLNTDKVRLFEELSLSRNELATQLARAAVVTQRLGFYENPVKALNHADRLLKNASELSKVNAEVVRQRFLIQITRLNLKYAKSFKLDQPTPLETKLLKFARANQQYSFNQKQRPTWTQIEAMLRSLKEIDANAAANAIAEAIFSYHCATVANETPSKGAIEAYLNYLHRGRGQFEYSAPLAELRMRTPHFIVLRLRRENASKKSLLRQMKIETLRIQTNAEFSLRDLDDLQMEVLDLSRCKFAPSLDYVYLPNLKQLLIAKGAYPAARVGQFIESVNDFDIIEVE</sequence>
<dbReference type="HOGENOM" id="CLU_420177_0_0_0"/>
<evidence type="ECO:0000313" key="7">
    <source>
        <dbReference type="Proteomes" id="UP000000925"/>
    </source>
</evidence>
<dbReference type="EMBL" id="CP001998">
    <property type="protein sequence ID" value="ADE53744.1"/>
    <property type="molecule type" value="Genomic_DNA"/>
</dbReference>
<dbReference type="STRING" id="583355.Caka_0720"/>
<keyword evidence="6" id="KW-0723">Serine/threonine-protein kinase</keyword>
<keyword evidence="4" id="KW-0067">ATP-binding</keyword>
<dbReference type="eggNOG" id="COG0515">
    <property type="taxonomic scope" value="Bacteria"/>
</dbReference>
<dbReference type="OrthoDB" id="175560at2"/>
<proteinExistence type="predicted"/>
<accession>D5EPK7</accession>
<dbReference type="PROSITE" id="PS50011">
    <property type="entry name" value="PROTEIN_KINASE_DOM"/>
    <property type="match status" value="1"/>
</dbReference>
<dbReference type="Pfam" id="PF00069">
    <property type="entry name" value="Pkinase"/>
    <property type="match status" value="1"/>
</dbReference>
<name>D5EPK7_CORAD</name>
<evidence type="ECO:0000259" key="5">
    <source>
        <dbReference type="PROSITE" id="PS50011"/>
    </source>
</evidence>
<dbReference type="SMART" id="SM00220">
    <property type="entry name" value="S_TKc"/>
    <property type="match status" value="1"/>
</dbReference>
<evidence type="ECO:0000256" key="3">
    <source>
        <dbReference type="ARBA" id="ARBA00022777"/>
    </source>
</evidence>
<dbReference type="PANTHER" id="PTHR43289:SF6">
    <property type="entry name" value="SERINE_THREONINE-PROTEIN KINASE NEKL-3"/>
    <property type="match status" value="1"/>
</dbReference>
<dbReference type="Proteomes" id="UP000000925">
    <property type="component" value="Chromosome"/>
</dbReference>
<dbReference type="InterPro" id="IPR011009">
    <property type="entry name" value="Kinase-like_dom_sf"/>
</dbReference>
<protein>
    <submittedName>
        <fullName evidence="6">Serine/threonine protein kinase</fullName>
    </submittedName>
</protein>
<dbReference type="InterPro" id="IPR000719">
    <property type="entry name" value="Prot_kinase_dom"/>
</dbReference>
<dbReference type="Gene3D" id="1.10.510.10">
    <property type="entry name" value="Transferase(Phosphotransferase) domain 1"/>
    <property type="match status" value="1"/>
</dbReference>
<evidence type="ECO:0000313" key="6">
    <source>
        <dbReference type="EMBL" id="ADE53744.1"/>
    </source>
</evidence>
<evidence type="ECO:0000256" key="4">
    <source>
        <dbReference type="ARBA" id="ARBA00022840"/>
    </source>
</evidence>
<dbReference type="KEGG" id="caa:Caka_0720"/>
<reference evidence="6 7" key="1">
    <citation type="journal article" date="2010" name="Stand. Genomic Sci.">
        <title>Complete genome sequence of Coraliomargarita akajimensis type strain (04OKA010-24).</title>
        <authorList>
            <person name="Mavromatis K."/>
            <person name="Abt B."/>
            <person name="Brambilla E."/>
            <person name="Lapidus A."/>
            <person name="Copeland A."/>
            <person name="Deshpande S."/>
            <person name="Nolan M."/>
            <person name="Lucas S."/>
            <person name="Tice H."/>
            <person name="Cheng J.F."/>
            <person name="Han C."/>
            <person name="Detter J.C."/>
            <person name="Woyke T."/>
            <person name="Goodwin L."/>
            <person name="Pitluck S."/>
            <person name="Held B."/>
            <person name="Brettin T."/>
            <person name="Tapia R."/>
            <person name="Ivanova N."/>
            <person name="Mikhailova N."/>
            <person name="Pati A."/>
            <person name="Liolios K."/>
            <person name="Chen A."/>
            <person name="Palaniappan K."/>
            <person name="Land M."/>
            <person name="Hauser L."/>
            <person name="Chang Y.J."/>
            <person name="Jeffries C.D."/>
            <person name="Rohde M."/>
            <person name="Goker M."/>
            <person name="Bristow J."/>
            <person name="Eisen J.A."/>
            <person name="Markowitz V."/>
            <person name="Hugenholtz P."/>
            <person name="Klenk H.P."/>
            <person name="Kyrpides N.C."/>
        </authorList>
    </citation>
    <scope>NUCLEOTIDE SEQUENCE [LARGE SCALE GENOMIC DNA]</scope>
    <source>
        <strain evidence="7">DSM 45221 / IAM 15411 / JCM 23193 / KCTC 12865</strain>
    </source>
</reference>
<dbReference type="GO" id="GO:0004674">
    <property type="term" value="F:protein serine/threonine kinase activity"/>
    <property type="evidence" value="ECO:0007669"/>
    <property type="project" value="UniProtKB-KW"/>
</dbReference>
<dbReference type="PANTHER" id="PTHR43289">
    <property type="entry name" value="MITOGEN-ACTIVATED PROTEIN KINASE KINASE KINASE 20-RELATED"/>
    <property type="match status" value="1"/>
</dbReference>
<dbReference type="AlphaFoldDB" id="D5EPK7"/>
<dbReference type="GO" id="GO:0005524">
    <property type="term" value="F:ATP binding"/>
    <property type="evidence" value="ECO:0007669"/>
    <property type="project" value="UniProtKB-KW"/>
</dbReference>
<organism evidence="6 7">
    <name type="scientific">Coraliomargarita akajimensis (strain DSM 45221 / IAM 15411 / JCM 23193 / KCTC 12865 / 04OKA010-24)</name>
    <dbReference type="NCBI Taxonomy" id="583355"/>
    <lineage>
        <taxon>Bacteria</taxon>
        <taxon>Pseudomonadati</taxon>
        <taxon>Verrucomicrobiota</taxon>
        <taxon>Opitutia</taxon>
        <taxon>Puniceicoccales</taxon>
        <taxon>Coraliomargaritaceae</taxon>
        <taxon>Coraliomargarita</taxon>
    </lineage>
</organism>
<keyword evidence="3 6" id="KW-0418">Kinase</keyword>
<dbReference type="CDD" id="cd14014">
    <property type="entry name" value="STKc_PknB_like"/>
    <property type="match status" value="1"/>
</dbReference>
<dbReference type="RefSeq" id="WP_013042468.1">
    <property type="nucleotide sequence ID" value="NC_014008.1"/>
</dbReference>
<evidence type="ECO:0000256" key="2">
    <source>
        <dbReference type="ARBA" id="ARBA00022741"/>
    </source>
</evidence>
<gene>
    <name evidence="6" type="ordered locus">Caka_0720</name>
</gene>
<dbReference type="SUPFAM" id="SSF56112">
    <property type="entry name" value="Protein kinase-like (PK-like)"/>
    <property type="match status" value="1"/>
</dbReference>
<evidence type="ECO:0000256" key="1">
    <source>
        <dbReference type="ARBA" id="ARBA00022679"/>
    </source>
</evidence>
<feature type="domain" description="Protein kinase" evidence="5">
    <location>
        <begin position="51"/>
        <end position="326"/>
    </location>
</feature>
<keyword evidence="2" id="KW-0547">Nucleotide-binding</keyword>